<dbReference type="EMBL" id="JAWIIJ010000010">
    <property type="protein sequence ID" value="MDV2080020.1"/>
    <property type="molecule type" value="Genomic_DNA"/>
</dbReference>
<accession>A0ABU3W0F3</accession>
<dbReference type="RefSeq" id="WP_316974481.1">
    <property type="nucleotide sequence ID" value="NZ_JAWIIJ010000010.1"/>
</dbReference>
<dbReference type="Pfam" id="PF04784">
    <property type="entry name" value="DUF547"/>
    <property type="match status" value="1"/>
</dbReference>
<sequence length="281" mass="31710">MGYRQILLLLTVLLAWPAVSTADVNAKVYRQYQALLSDHLVEKTLPENGLVSAFDYDAALAGEGLMERLSAQEQALREFNPGELEGREASVAFWINAYNFFMLAQILSEQPEGALVSSVWDYGGRLNPFVDNVFERQRFNVGGQNYSLNDIEKGILLGQAYADKGWKDARVHFAVNCASVGCPPLRARVYTADNLETLLAENTRRAFNTGRHLRVEGDTLYLTELFKWYEDDFTQAAGSEQAFISQWATPAVAEAVKQTESIRYIDYDWRLNRPENFGALQ</sequence>
<dbReference type="Proteomes" id="UP001269819">
    <property type="component" value="Unassembled WGS sequence"/>
</dbReference>
<gene>
    <name evidence="3" type="ORF">RYS15_15145</name>
</gene>
<evidence type="ECO:0000259" key="2">
    <source>
        <dbReference type="Pfam" id="PF04784"/>
    </source>
</evidence>
<name>A0ABU3W0F3_9GAMM</name>
<proteinExistence type="predicted"/>
<reference evidence="3 4" key="1">
    <citation type="submission" date="2023-10" db="EMBL/GenBank/DDBJ databases">
        <title>Characteristics and mechanism of a salt-tolerant marine origin heterotrophic nitrifying- aerobic denitrifying bacteria Marinobacter xestospongiae HN1.</title>
        <authorList>
            <person name="Qi R."/>
        </authorList>
    </citation>
    <scope>NUCLEOTIDE SEQUENCE [LARGE SCALE GENOMIC DNA]</scope>
    <source>
        <strain evidence="3 4">HN1</strain>
    </source>
</reference>
<evidence type="ECO:0000313" key="3">
    <source>
        <dbReference type="EMBL" id="MDV2080020.1"/>
    </source>
</evidence>
<evidence type="ECO:0000256" key="1">
    <source>
        <dbReference type="SAM" id="SignalP"/>
    </source>
</evidence>
<feature type="domain" description="DUF547" evidence="2">
    <location>
        <begin position="85"/>
        <end position="205"/>
    </location>
</feature>
<dbReference type="InterPro" id="IPR006869">
    <property type="entry name" value="DUF547"/>
</dbReference>
<keyword evidence="1" id="KW-0732">Signal</keyword>
<feature type="signal peptide" evidence="1">
    <location>
        <begin position="1"/>
        <end position="22"/>
    </location>
</feature>
<dbReference type="PANTHER" id="PTHR46361">
    <property type="entry name" value="ELECTRON CARRIER/ PROTEIN DISULFIDE OXIDOREDUCTASE"/>
    <property type="match status" value="1"/>
</dbReference>
<organism evidence="3 4">
    <name type="scientific">Marinobacter xestospongiae</name>
    <dbReference type="NCBI Taxonomy" id="994319"/>
    <lineage>
        <taxon>Bacteria</taxon>
        <taxon>Pseudomonadati</taxon>
        <taxon>Pseudomonadota</taxon>
        <taxon>Gammaproteobacteria</taxon>
        <taxon>Pseudomonadales</taxon>
        <taxon>Marinobacteraceae</taxon>
        <taxon>Marinobacter</taxon>
    </lineage>
</organism>
<dbReference type="PANTHER" id="PTHR46361:SF3">
    <property type="entry name" value="ELECTRON CARRIER_ PROTEIN DISULFIDE OXIDOREDUCTASE"/>
    <property type="match status" value="1"/>
</dbReference>
<evidence type="ECO:0000313" key="4">
    <source>
        <dbReference type="Proteomes" id="UP001269819"/>
    </source>
</evidence>
<comment type="caution">
    <text evidence="3">The sequence shown here is derived from an EMBL/GenBank/DDBJ whole genome shotgun (WGS) entry which is preliminary data.</text>
</comment>
<protein>
    <submittedName>
        <fullName evidence="3">DUF547 domain-containing protein</fullName>
    </submittedName>
</protein>
<feature type="chain" id="PRO_5045292401" evidence="1">
    <location>
        <begin position="23"/>
        <end position="281"/>
    </location>
</feature>
<keyword evidence="4" id="KW-1185">Reference proteome</keyword>